<evidence type="ECO:0000256" key="1">
    <source>
        <dbReference type="SAM" id="MobiDB-lite"/>
    </source>
</evidence>
<accession>A0A250X9W7</accession>
<proteinExistence type="predicted"/>
<dbReference type="AlphaFoldDB" id="A0A250X9W7"/>
<reference evidence="2 3" key="1">
    <citation type="submission" date="2017-08" db="EMBL/GenBank/DDBJ databases">
        <title>Acidophilic green algal genome provides insights into adaptation to an acidic environment.</title>
        <authorList>
            <person name="Hirooka S."/>
            <person name="Hirose Y."/>
            <person name="Kanesaki Y."/>
            <person name="Higuchi S."/>
            <person name="Fujiwara T."/>
            <person name="Onuma R."/>
            <person name="Era A."/>
            <person name="Ohbayashi R."/>
            <person name="Uzuka A."/>
            <person name="Nozaki H."/>
            <person name="Yoshikawa H."/>
            <person name="Miyagishima S.Y."/>
        </authorList>
    </citation>
    <scope>NUCLEOTIDE SEQUENCE [LARGE SCALE GENOMIC DNA]</scope>
    <source>
        <strain evidence="2 3">NIES-2499</strain>
    </source>
</reference>
<feature type="region of interest" description="Disordered" evidence="1">
    <location>
        <begin position="92"/>
        <end position="119"/>
    </location>
</feature>
<feature type="compositionally biased region" description="Polar residues" evidence="1">
    <location>
        <begin position="92"/>
        <end position="104"/>
    </location>
</feature>
<evidence type="ECO:0000313" key="2">
    <source>
        <dbReference type="EMBL" id="GAX79560.1"/>
    </source>
</evidence>
<keyword evidence="3" id="KW-1185">Reference proteome</keyword>
<evidence type="ECO:0000313" key="3">
    <source>
        <dbReference type="Proteomes" id="UP000232323"/>
    </source>
</evidence>
<organism evidence="2 3">
    <name type="scientific">Chlamydomonas eustigma</name>
    <dbReference type="NCBI Taxonomy" id="1157962"/>
    <lineage>
        <taxon>Eukaryota</taxon>
        <taxon>Viridiplantae</taxon>
        <taxon>Chlorophyta</taxon>
        <taxon>core chlorophytes</taxon>
        <taxon>Chlorophyceae</taxon>
        <taxon>CS clade</taxon>
        <taxon>Chlamydomonadales</taxon>
        <taxon>Chlamydomonadaceae</taxon>
        <taxon>Chlamydomonas</taxon>
    </lineage>
</organism>
<dbReference type="OrthoDB" id="523531at2759"/>
<name>A0A250X9W7_9CHLO</name>
<sequence length="272" mass="29814">MHELGLSRLHSGAFIFFILVFNGHVGAHGDFLSFLQHNSKTSFRSVLKSSAIKTAGQDAFKLHHRSPPALFNRVVVKWFSIFQRGALTTSAHSPEASSFSQPTSIEEGDPVTESYASRPDAKQLMSSDGAADLKAVRQTLSFSDVTSLSDYSTATSTSRAPAAEPVFPFCRCSDYTCTSSPYLLTQQSFPLGNDGSLVTLNFVNNTLANSTTPCYSYLLDGLFRVSFLTKPRCNASYYNVLFNGAAPQRQEFKSFGNQVGFPFIVNMDDCDN</sequence>
<dbReference type="Proteomes" id="UP000232323">
    <property type="component" value="Unassembled WGS sequence"/>
</dbReference>
<gene>
    <name evidence="2" type="ORF">CEUSTIGMA_g7001.t1</name>
</gene>
<protein>
    <submittedName>
        <fullName evidence="2">Uncharacterized protein</fullName>
    </submittedName>
</protein>
<comment type="caution">
    <text evidence="2">The sequence shown here is derived from an EMBL/GenBank/DDBJ whole genome shotgun (WGS) entry which is preliminary data.</text>
</comment>
<dbReference type="EMBL" id="BEGY01000043">
    <property type="protein sequence ID" value="GAX79560.1"/>
    <property type="molecule type" value="Genomic_DNA"/>
</dbReference>